<protein>
    <submittedName>
        <fullName evidence="2">Uncharacterized protein</fullName>
    </submittedName>
</protein>
<dbReference type="AlphaFoldDB" id="A0ABD0REB0"/>
<dbReference type="EMBL" id="JAMKFB020000003">
    <property type="protein sequence ID" value="KAL0196841.1"/>
    <property type="molecule type" value="Genomic_DNA"/>
</dbReference>
<reference evidence="2 3" key="1">
    <citation type="submission" date="2024-05" db="EMBL/GenBank/DDBJ databases">
        <title>Genome sequencing and assembly of Indian major carp, Cirrhinus mrigala (Hamilton, 1822).</title>
        <authorList>
            <person name="Mohindra V."/>
            <person name="Chowdhury L.M."/>
            <person name="Lal K."/>
            <person name="Jena J.K."/>
        </authorList>
    </citation>
    <scope>NUCLEOTIDE SEQUENCE [LARGE SCALE GENOMIC DNA]</scope>
    <source>
        <strain evidence="2">CM1030</strain>
        <tissue evidence="2">Blood</tissue>
    </source>
</reference>
<gene>
    <name evidence="2" type="ORF">M9458_005381</name>
</gene>
<evidence type="ECO:0000313" key="3">
    <source>
        <dbReference type="Proteomes" id="UP001529510"/>
    </source>
</evidence>
<feature type="non-terminal residue" evidence="2">
    <location>
        <position position="173"/>
    </location>
</feature>
<comment type="caution">
    <text evidence="2">The sequence shown here is derived from an EMBL/GenBank/DDBJ whole genome shotgun (WGS) entry which is preliminary data.</text>
</comment>
<evidence type="ECO:0000313" key="2">
    <source>
        <dbReference type="EMBL" id="KAL0196841.1"/>
    </source>
</evidence>
<feature type="region of interest" description="Disordered" evidence="1">
    <location>
        <begin position="1"/>
        <end position="98"/>
    </location>
</feature>
<sequence>MTVDFVDDDSSPTPDPEPSPTSPRDAERLPQPAADGEPNSSATAEPSPRGATELRIAPEHEPITSDQVREPATSLATKELSGELEDAKEGPAHCTSAGGELKLELGQMDLISFEEDLYADMSPLFPPSSELSMNPEPSVCPDLSACLNFPPALPPSFVSSTHPYLSPATSVSW</sequence>
<feature type="compositionally biased region" description="Acidic residues" evidence="1">
    <location>
        <begin position="1"/>
        <end position="10"/>
    </location>
</feature>
<accession>A0ABD0REB0</accession>
<evidence type="ECO:0000256" key="1">
    <source>
        <dbReference type="SAM" id="MobiDB-lite"/>
    </source>
</evidence>
<feature type="compositionally biased region" description="Basic and acidic residues" evidence="1">
    <location>
        <begin position="56"/>
        <end position="69"/>
    </location>
</feature>
<proteinExistence type="predicted"/>
<organism evidence="2 3">
    <name type="scientific">Cirrhinus mrigala</name>
    <name type="common">Mrigala</name>
    <dbReference type="NCBI Taxonomy" id="683832"/>
    <lineage>
        <taxon>Eukaryota</taxon>
        <taxon>Metazoa</taxon>
        <taxon>Chordata</taxon>
        <taxon>Craniata</taxon>
        <taxon>Vertebrata</taxon>
        <taxon>Euteleostomi</taxon>
        <taxon>Actinopterygii</taxon>
        <taxon>Neopterygii</taxon>
        <taxon>Teleostei</taxon>
        <taxon>Ostariophysi</taxon>
        <taxon>Cypriniformes</taxon>
        <taxon>Cyprinidae</taxon>
        <taxon>Labeoninae</taxon>
        <taxon>Labeonini</taxon>
        <taxon>Cirrhinus</taxon>
    </lineage>
</organism>
<name>A0ABD0REB0_CIRMR</name>
<dbReference type="Proteomes" id="UP001529510">
    <property type="component" value="Unassembled WGS sequence"/>
</dbReference>
<keyword evidence="3" id="KW-1185">Reference proteome</keyword>